<proteinExistence type="predicted"/>
<accession>A0A1A2ZLJ4</accession>
<dbReference type="Proteomes" id="UP000093592">
    <property type="component" value="Unassembled WGS sequence"/>
</dbReference>
<reference evidence="2" key="1">
    <citation type="submission" date="2016-06" db="EMBL/GenBank/DDBJ databases">
        <authorList>
            <person name="Sutton G."/>
            <person name="Brinkac L."/>
            <person name="Sanka R."/>
            <person name="Adams M."/>
            <person name="Lau E."/>
            <person name="Sam S."/>
            <person name="Sreng N."/>
            <person name="Him V."/>
            <person name="Kerleguer A."/>
            <person name="Cheng S."/>
        </authorList>
    </citation>
    <scope>NUCLEOTIDE SEQUENCE [LARGE SCALE GENOMIC DNA]</scope>
    <source>
        <strain evidence="2">E861</strain>
    </source>
</reference>
<evidence type="ECO:0000313" key="2">
    <source>
        <dbReference type="Proteomes" id="UP000093592"/>
    </source>
</evidence>
<sequence>MTRFQFAGVTTKCVPDWVTVLFHACEMDCPAGMSNSSLQSLSGAMLALVIAKRAMKPVCHVCSTDNFAVTAAA</sequence>
<name>A0A1A2ZLJ4_9MYCO</name>
<dbReference type="EMBL" id="LZKJ01000056">
    <property type="protein sequence ID" value="OBI49951.1"/>
    <property type="molecule type" value="Genomic_DNA"/>
</dbReference>
<protein>
    <submittedName>
        <fullName evidence="1">Chitinase</fullName>
    </submittedName>
</protein>
<organism evidence="1 2">
    <name type="scientific">Mycobacterium kyorinense</name>
    <dbReference type="NCBI Taxonomy" id="487514"/>
    <lineage>
        <taxon>Bacteria</taxon>
        <taxon>Bacillati</taxon>
        <taxon>Actinomycetota</taxon>
        <taxon>Actinomycetes</taxon>
        <taxon>Mycobacteriales</taxon>
        <taxon>Mycobacteriaceae</taxon>
        <taxon>Mycobacterium</taxon>
    </lineage>
</organism>
<evidence type="ECO:0000313" key="1">
    <source>
        <dbReference type="EMBL" id="OBI49951.1"/>
    </source>
</evidence>
<dbReference type="AlphaFoldDB" id="A0A1A2ZLJ4"/>
<gene>
    <name evidence="1" type="ORF">A5707_15830</name>
</gene>
<comment type="caution">
    <text evidence="1">The sequence shown here is derived from an EMBL/GenBank/DDBJ whole genome shotgun (WGS) entry which is preliminary data.</text>
</comment>